<dbReference type="AlphaFoldDB" id="A0A267DJQ4"/>
<dbReference type="PROSITE" id="PS51212">
    <property type="entry name" value="WSC"/>
    <property type="match status" value="1"/>
</dbReference>
<dbReference type="Proteomes" id="UP000215902">
    <property type="component" value="Unassembled WGS sequence"/>
</dbReference>
<organism evidence="5 8">
    <name type="scientific">Macrostomum lignano</name>
    <dbReference type="NCBI Taxonomy" id="282301"/>
    <lineage>
        <taxon>Eukaryota</taxon>
        <taxon>Metazoa</taxon>
        <taxon>Spiralia</taxon>
        <taxon>Lophotrochozoa</taxon>
        <taxon>Platyhelminthes</taxon>
        <taxon>Rhabditophora</taxon>
        <taxon>Macrostomorpha</taxon>
        <taxon>Macrostomida</taxon>
        <taxon>Macrostomidae</taxon>
        <taxon>Macrostomum</taxon>
    </lineage>
</organism>
<keyword evidence="8" id="KW-1185">Reference proteome</keyword>
<feature type="signal peptide" evidence="2">
    <location>
        <begin position="1"/>
        <end position="21"/>
    </location>
</feature>
<reference evidence="5 8" key="1">
    <citation type="submission" date="2017-06" db="EMBL/GenBank/DDBJ databases">
        <title>A platform for efficient transgenesis in Macrostomum lignano, a flatworm model organism for stem cell research.</title>
        <authorList>
            <person name="Berezikov E."/>
        </authorList>
    </citation>
    <scope>NUCLEOTIDE SEQUENCE [LARGE SCALE GENOMIC DNA]</scope>
    <source>
        <strain evidence="5">DV1</strain>
        <tissue evidence="5">Whole organism</tissue>
    </source>
</reference>
<protein>
    <recommendedName>
        <fullName evidence="3">WSC domain-containing protein</fullName>
    </recommendedName>
</protein>
<dbReference type="Pfam" id="PF01822">
    <property type="entry name" value="WSC"/>
    <property type="match status" value="1"/>
</dbReference>
<evidence type="ECO:0000313" key="5">
    <source>
        <dbReference type="EMBL" id="PAA48864.1"/>
    </source>
</evidence>
<dbReference type="PANTHER" id="PTHR45964">
    <property type="entry name" value="WSCD FAMILY MEMBER CG9164"/>
    <property type="match status" value="1"/>
</dbReference>
<dbReference type="InterPro" id="IPR002889">
    <property type="entry name" value="WSC_carb-bd"/>
</dbReference>
<name>A0A267DJQ4_9PLAT</name>
<dbReference type="EMBL" id="NIVC01000538">
    <property type="protein sequence ID" value="PAA81329.1"/>
    <property type="molecule type" value="Genomic_DNA"/>
</dbReference>
<sequence length="131" mass="14911">MSTHLVFLFFATCLFTLNSLGNCCKKSDEDREKNYKFTYKGCYIDREDDRDLEKFLGASRMMSRRECTERCKPEKTAYIGLQAGDSCYCGNNYGKHGKADDSYCFTTCKGHPGEFCGGKPYNSVYTLGKEV</sequence>
<dbReference type="EMBL" id="NIVC01004033">
    <property type="protein sequence ID" value="PAA48864.1"/>
    <property type="molecule type" value="Genomic_DNA"/>
</dbReference>
<evidence type="ECO:0000256" key="2">
    <source>
        <dbReference type="SAM" id="SignalP"/>
    </source>
</evidence>
<comment type="caution">
    <text evidence="5">The sequence shown here is derived from an EMBL/GenBank/DDBJ whole genome shotgun (WGS) entry which is preliminary data.</text>
</comment>
<dbReference type="PANTHER" id="PTHR45964:SF5">
    <property type="entry name" value="WSCD FAMILY MEMBER CG9164"/>
    <property type="match status" value="1"/>
</dbReference>
<feature type="chain" id="PRO_5011915929" description="WSC domain-containing protein" evidence="2">
    <location>
        <begin position="22"/>
        <end position="131"/>
    </location>
</feature>
<gene>
    <name evidence="6" type="ORF">BOX15_Mlig025490g1</name>
    <name evidence="5" type="ORF">BOX15_Mlig025490g2</name>
    <name evidence="4" type="ORF">BOX15_Mlig025490g3</name>
    <name evidence="7" type="ORF">BOX15_Mlig025490g4</name>
</gene>
<keyword evidence="2" id="KW-0732">Signal</keyword>
<proteinExistence type="predicted"/>
<dbReference type="EMBL" id="NIVC01002146">
    <property type="protein sequence ID" value="PAA60486.1"/>
    <property type="molecule type" value="Genomic_DNA"/>
</dbReference>
<evidence type="ECO:0000313" key="8">
    <source>
        <dbReference type="Proteomes" id="UP000215902"/>
    </source>
</evidence>
<evidence type="ECO:0000313" key="6">
    <source>
        <dbReference type="EMBL" id="PAA60486.1"/>
    </source>
</evidence>
<dbReference type="EMBL" id="NIVC01004607">
    <property type="protein sequence ID" value="PAA47016.1"/>
    <property type="molecule type" value="Genomic_DNA"/>
</dbReference>
<evidence type="ECO:0000259" key="3">
    <source>
        <dbReference type="PROSITE" id="PS51212"/>
    </source>
</evidence>
<feature type="domain" description="WSC" evidence="3">
    <location>
        <begin position="36"/>
        <end position="128"/>
    </location>
</feature>
<dbReference type="SMART" id="SM00321">
    <property type="entry name" value="WSC"/>
    <property type="match status" value="1"/>
</dbReference>
<evidence type="ECO:0000256" key="1">
    <source>
        <dbReference type="ARBA" id="ARBA00022737"/>
    </source>
</evidence>
<evidence type="ECO:0000313" key="4">
    <source>
        <dbReference type="EMBL" id="PAA47016.1"/>
    </source>
</evidence>
<dbReference type="STRING" id="282301.A0A267DJQ4"/>
<accession>A0A267DJQ4</accession>
<dbReference type="OrthoDB" id="6071159at2759"/>
<evidence type="ECO:0000313" key="7">
    <source>
        <dbReference type="EMBL" id="PAA81329.1"/>
    </source>
</evidence>
<dbReference type="InterPro" id="IPR051589">
    <property type="entry name" value="Sialate-O-sulfotransferase"/>
</dbReference>
<keyword evidence="1" id="KW-0677">Repeat</keyword>